<evidence type="ECO:0000256" key="9">
    <source>
        <dbReference type="ARBA" id="ARBA00023002"/>
    </source>
</evidence>
<dbReference type="InterPro" id="IPR002912">
    <property type="entry name" value="ACT_dom"/>
</dbReference>
<accession>A0A840V300</accession>
<dbReference type="RefSeq" id="WP_184017569.1">
    <property type="nucleotide sequence ID" value="NZ_JACHFD010000006.1"/>
</dbReference>
<dbReference type="Gene3D" id="3.30.360.10">
    <property type="entry name" value="Dihydrodipicolinate Reductase, domain 2"/>
    <property type="match status" value="1"/>
</dbReference>
<evidence type="ECO:0000256" key="10">
    <source>
        <dbReference type="ARBA" id="ARBA00023167"/>
    </source>
</evidence>
<feature type="binding site" evidence="12">
    <location>
        <position position="194"/>
    </location>
    <ligand>
        <name>L-homoserine</name>
        <dbReference type="ChEBI" id="CHEBI:57476"/>
    </ligand>
</feature>
<protein>
    <recommendedName>
        <fullName evidence="5 13">Homoserine dehydrogenase</fullName>
        <ecNumber evidence="4 13">1.1.1.3</ecNumber>
    </recommendedName>
</protein>
<evidence type="ECO:0000256" key="12">
    <source>
        <dbReference type="PIRSR" id="PIRSR000098-2"/>
    </source>
</evidence>
<evidence type="ECO:0000256" key="3">
    <source>
        <dbReference type="ARBA" id="ARBA00006753"/>
    </source>
</evidence>
<proteinExistence type="inferred from homology"/>
<evidence type="ECO:0000256" key="13">
    <source>
        <dbReference type="RuleBase" id="RU000579"/>
    </source>
</evidence>
<evidence type="ECO:0000256" key="14">
    <source>
        <dbReference type="RuleBase" id="RU004171"/>
    </source>
</evidence>
<dbReference type="Gene3D" id="3.30.70.260">
    <property type="match status" value="1"/>
</dbReference>
<dbReference type="AlphaFoldDB" id="A0A840V300"/>
<evidence type="ECO:0000256" key="4">
    <source>
        <dbReference type="ARBA" id="ARBA00013213"/>
    </source>
</evidence>
<evidence type="ECO:0000256" key="1">
    <source>
        <dbReference type="ARBA" id="ARBA00005056"/>
    </source>
</evidence>
<evidence type="ECO:0000256" key="8">
    <source>
        <dbReference type="ARBA" id="ARBA00022857"/>
    </source>
</evidence>
<dbReference type="EMBL" id="JACHFD010000006">
    <property type="protein sequence ID" value="MBB5351426.1"/>
    <property type="molecule type" value="Genomic_DNA"/>
</dbReference>
<comment type="pathway">
    <text evidence="1 13">Amino-acid biosynthesis; L-threonine biosynthesis; L-threonine from L-aspartate: step 3/5.</text>
</comment>
<name>A0A840V300_9BACT</name>
<dbReference type="SUPFAM" id="SSF51735">
    <property type="entry name" value="NAD(P)-binding Rossmann-fold domains"/>
    <property type="match status" value="1"/>
</dbReference>
<evidence type="ECO:0000256" key="6">
    <source>
        <dbReference type="ARBA" id="ARBA00022605"/>
    </source>
</evidence>
<keyword evidence="18" id="KW-1185">Reference proteome</keyword>
<dbReference type="InterPro" id="IPR045865">
    <property type="entry name" value="ACT-like_dom_sf"/>
</dbReference>
<reference evidence="17 18" key="1">
    <citation type="submission" date="2020-08" db="EMBL/GenBank/DDBJ databases">
        <title>Genomic Encyclopedia of Type Strains, Phase IV (KMG-IV): sequencing the most valuable type-strain genomes for metagenomic binning, comparative biology and taxonomic classification.</title>
        <authorList>
            <person name="Goeker M."/>
        </authorList>
    </citation>
    <scope>NUCLEOTIDE SEQUENCE [LARGE SCALE GENOMIC DNA]</scope>
    <source>
        <strain evidence="17 18">YC6886</strain>
    </source>
</reference>
<keyword evidence="15" id="KW-0472">Membrane</keyword>
<dbReference type="PANTHER" id="PTHR43331:SF1">
    <property type="entry name" value="HOMOSERINE DEHYDROGENASE"/>
    <property type="match status" value="1"/>
</dbReference>
<dbReference type="Proteomes" id="UP000557717">
    <property type="component" value="Unassembled WGS sequence"/>
</dbReference>
<evidence type="ECO:0000256" key="7">
    <source>
        <dbReference type="ARBA" id="ARBA00022697"/>
    </source>
</evidence>
<dbReference type="PROSITE" id="PS01042">
    <property type="entry name" value="HOMOSER_DHGENASE"/>
    <property type="match status" value="1"/>
</dbReference>
<evidence type="ECO:0000256" key="5">
    <source>
        <dbReference type="ARBA" id="ARBA00013376"/>
    </source>
</evidence>
<dbReference type="CDD" id="cd04881">
    <property type="entry name" value="ACT_HSDH-Hom"/>
    <property type="match status" value="1"/>
</dbReference>
<feature type="binding site" evidence="12">
    <location>
        <begin position="11"/>
        <end position="18"/>
    </location>
    <ligand>
        <name>NADP(+)</name>
        <dbReference type="ChEBI" id="CHEBI:58349"/>
    </ligand>
</feature>
<evidence type="ECO:0000256" key="15">
    <source>
        <dbReference type="SAM" id="Phobius"/>
    </source>
</evidence>
<keyword evidence="10 13" id="KW-0486">Methionine biosynthesis</keyword>
<dbReference type="InterPro" id="IPR019811">
    <property type="entry name" value="HDH_CS"/>
</dbReference>
<keyword evidence="9 13" id="KW-0560">Oxidoreductase</keyword>
<gene>
    <name evidence="17" type="ORF">HNR46_001662</name>
</gene>
<keyword evidence="8 12" id="KW-0521">NADP</keyword>
<dbReference type="UniPathway" id="UPA00051">
    <property type="reaction ID" value="UER00465"/>
</dbReference>
<dbReference type="Gene3D" id="3.40.50.720">
    <property type="entry name" value="NAD(P)-binding Rossmann-like Domain"/>
    <property type="match status" value="1"/>
</dbReference>
<organism evidence="17 18">
    <name type="scientific">Haloferula luteola</name>
    <dbReference type="NCBI Taxonomy" id="595692"/>
    <lineage>
        <taxon>Bacteria</taxon>
        <taxon>Pseudomonadati</taxon>
        <taxon>Verrucomicrobiota</taxon>
        <taxon>Verrucomicrobiia</taxon>
        <taxon>Verrucomicrobiales</taxon>
        <taxon>Verrucomicrobiaceae</taxon>
        <taxon>Haloferula</taxon>
    </lineage>
</organism>
<dbReference type="EC" id="1.1.1.3" evidence="4 13"/>
<dbReference type="PROSITE" id="PS51671">
    <property type="entry name" value="ACT"/>
    <property type="match status" value="1"/>
</dbReference>
<evidence type="ECO:0000256" key="2">
    <source>
        <dbReference type="ARBA" id="ARBA00005062"/>
    </source>
</evidence>
<feature type="domain" description="ACT" evidence="16">
    <location>
        <begin position="355"/>
        <end position="437"/>
    </location>
</feature>
<dbReference type="Pfam" id="PF03447">
    <property type="entry name" value="NAD_binding_3"/>
    <property type="match status" value="1"/>
</dbReference>
<dbReference type="PIRSF" id="PIRSF000098">
    <property type="entry name" value="Homoser_dehydrog"/>
    <property type="match status" value="1"/>
</dbReference>
<dbReference type="GO" id="GO:0009086">
    <property type="term" value="P:methionine biosynthetic process"/>
    <property type="evidence" value="ECO:0007669"/>
    <property type="project" value="UniProtKB-KW"/>
</dbReference>
<keyword evidence="15" id="KW-1133">Transmembrane helix</keyword>
<dbReference type="SUPFAM" id="SSF55347">
    <property type="entry name" value="Glyceraldehyde-3-phosphate dehydrogenase-like, C-terminal domain"/>
    <property type="match status" value="1"/>
</dbReference>
<dbReference type="InterPro" id="IPR016204">
    <property type="entry name" value="HDH"/>
</dbReference>
<keyword evidence="15" id="KW-0812">Transmembrane</keyword>
<keyword evidence="6 13" id="KW-0028">Amino-acid biosynthesis</keyword>
<comment type="pathway">
    <text evidence="2 13">Amino-acid biosynthesis; L-methionine biosynthesis via de novo pathway; L-homoserine from L-aspartate: step 3/3.</text>
</comment>
<feature type="active site" description="Proton donor" evidence="11">
    <location>
        <position position="209"/>
    </location>
</feature>
<comment type="caution">
    <text evidence="17">The sequence shown here is derived from an EMBL/GenBank/DDBJ whole genome shotgun (WGS) entry which is preliminary data.</text>
</comment>
<dbReference type="GO" id="GO:0050661">
    <property type="term" value="F:NADP binding"/>
    <property type="evidence" value="ECO:0007669"/>
    <property type="project" value="InterPro"/>
</dbReference>
<dbReference type="Pfam" id="PF00742">
    <property type="entry name" value="Homoserine_dh"/>
    <property type="match status" value="1"/>
</dbReference>
<feature type="transmembrane region" description="Helical" evidence="15">
    <location>
        <begin position="6"/>
        <end position="24"/>
    </location>
</feature>
<sequence length="437" mass="46341">MKCSTLGIGLAGVGTVGSGVILALRRNGDLIRDRTGGAVDMQVTKALVRDLSKPRAVALPQEVLTTDWKELVADPSVDIVVELIGGTTDAFEIVAAALKAGKPVVTGNKALLAERGVELFALSKEHDTPIHFEAAVAGGIPIIKTVQESFIGNRIHSMSGIINGTSNYILERMTTAGLDFETALGEAQQLGYAEADPALDVNGWDAAHKAILLATLAYGFPIDPAMVHVAGIEQVRPIDIDFATRLGYVVKLLAVVREHPNGAVELRVQPSFIPKSHILASVNGVFNAVAVHGDAAGESLFYGRGAGQDPTASSVVADLVEAARSLRQATGHRGFLPYRESGQLLPIENTETASYVRFDVTDRPGVVAEIATELAKEGIGISGTHSPVNPESPDADFVDMVFLLHTCSFGKLQATLDRIEQLDCVNSSPVVFRIEKL</sequence>
<dbReference type="FunFam" id="3.30.360.10:FF:000005">
    <property type="entry name" value="Homoserine dehydrogenase"/>
    <property type="match status" value="1"/>
</dbReference>
<comment type="similarity">
    <text evidence="3 14">Belongs to the homoserine dehydrogenase family.</text>
</comment>
<comment type="catalytic activity">
    <reaction evidence="13">
        <text>L-homoserine + NADP(+) = L-aspartate 4-semialdehyde + NADPH + H(+)</text>
        <dbReference type="Rhea" id="RHEA:15761"/>
        <dbReference type="ChEBI" id="CHEBI:15378"/>
        <dbReference type="ChEBI" id="CHEBI:57476"/>
        <dbReference type="ChEBI" id="CHEBI:57783"/>
        <dbReference type="ChEBI" id="CHEBI:58349"/>
        <dbReference type="ChEBI" id="CHEBI:537519"/>
        <dbReference type="EC" id="1.1.1.3"/>
    </reaction>
</comment>
<keyword evidence="7 13" id="KW-0791">Threonine biosynthesis</keyword>
<evidence type="ECO:0000256" key="11">
    <source>
        <dbReference type="PIRSR" id="PIRSR000098-1"/>
    </source>
</evidence>
<dbReference type="GO" id="GO:0009088">
    <property type="term" value="P:threonine biosynthetic process"/>
    <property type="evidence" value="ECO:0007669"/>
    <property type="project" value="UniProtKB-UniPathway"/>
</dbReference>
<dbReference type="InterPro" id="IPR001342">
    <property type="entry name" value="HDH_cat"/>
</dbReference>
<dbReference type="SUPFAM" id="SSF55021">
    <property type="entry name" value="ACT-like"/>
    <property type="match status" value="1"/>
</dbReference>
<dbReference type="InterPro" id="IPR005106">
    <property type="entry name" value="Asp/hSer_DH_NAD-bd"/>
</dbReference>
<dbReference type="InterPro" id="IPR036291">
    <property type="entry name" value="NAD(P)-bd_dom_sf"/>
</dbReference>
<feature type="binding site" evidence="12">
    <location>
        <position position="109"/>
    </location>
    <ligand>
        <name>NADPH</name>
        <dbReference type="ChEBI" id="CHEBI:57783"/>
    </ligand>
</feature>
<dbReference type="UniPathway" id="UPA00050">
    <property type="reaction ID" value="UER00063"/>
</dbReference>
<dbReference type="NCBIfam" id="NF004976">
    <property type="entry name" value="PRK06349.1"/>
    <property type="match status" value="1"/>
</dbReference>
<dbReference type="GO" id="GO:0004412">
    <property type="term" value="F:homoserine dehydrogenase activity"/>
    <property type="evidence" value="ECO:0007669"/>
    <property type="project" value="UniProtKB-EC"/>
</dbReference>
<evidence type="ECO:0000259" key="16">
    <source>
        <dbReference type="PROSITE" id="PS51671"/>
    </source>
</evidence>
<evidence type="ECO:0000313" key="18">
    <source>
        <dbReference type="Proteomes" id="UP000557717"/>
    </source>
</evidence>
<dbReference type="PANTHER" id="PTHR43331">
    <property type="entry name" value="HOMOSERINE DEHYDROGENASE"/>
    <property type="match status" value="1"/>
</dbReference>
<evidence type="ECO:0000313" key="17">
    <source>
        <dbReference type="EMBL" id="MBB5351426.1"/>
    </source>
</evidence>